<evidence type="ECO:0000313" key="2">
    <source>
        <dbReference type="Proteomes" id="UP000324222"/>
    </source>
</evidence>
<organism evidence="1 2">
    <name type="scientific">Portunus trituberculatus</name>
    <name type="common">Swimming crab</name>
    <name type="synonym">Neptunus trituberculatus</name>
    <dbReference type="NCBI Taxonomy" id="210409"/>
    <lineage>
        <taxon>Eukaryota</taxon>
        <taxon>Metazoa</taxon>
        <taxon>Ecdysozoa</taxon>
        <taxon>Arthropoda</taxon>
        <taxon>Crustacea</taxon>
        <taxon>Multicrustacea</taxon>
        <taxon>Malacostraca</taxon>
        <taxon>Eumalacostraca</taxon>
        <taxon>Eucarida</taxon>
        <taxon>Decapoda</taxon>
        <taxon>Pleocyemata</taxon>
        <taxon>Brachyura</taxon>
        <taxon>Eubrachyura</taxon>
        <taxon>Portunoidea</taxon>
        <taxon>Portunidae</taxon>
        <taxon>Portuninae</taxon>
        <taxon>Portunus</taxon>
    </lineage>
</organism>
<protein>
    <submittedName>
        <fullName evidence="1">Uncharacterized protein</fullName>
    </submittedName>
</protein>
<dbReference type="Proteomes" id="UP000324222">
    <property type="component" value="Unassembled WGS sequence"/>
</dbReference>
<gene>
    <name evidence="1" type="ORF">E2C01_102290</name>
</gene>
<comment type="caution">
    <text evidence="1">The sequence shown here is derived from an EMBL/GenBank/DDBJ whole genome shotgun (WGS) entry which is preliminary data.</text>
</comment>
<evidence type="ECO:0000313" key="1">
    <source>
        <dbReference type="EMBL" id="MPD06476.1"/>
    </source>
</evidence>
<accession>A0A5B7KI25</accession>
<proteinExistence type="predicted"/>
<keyword evidence="2" id="KW-1185">Reference proteome</keyword>
<dbReference type="AlphaFoldDB" id="A0A5B7KI25"/>
<name>A0A5B7KI25_PORTR</name>
<reference evidence="1 2" key="1">
    <citation type="submission" date="2019-05" db="EMBL/GenBank/DDBJ databases">
        <title>Another draft genome of Portunus trituberculatus and its Hox gene families provides insights of decapod evolution.</title>
        <authorList>
            <person name="Jeong J.-H."/>
            <person name="Song I."/>
            <person name="Kim S."/>
            <person name="Choi T."/>
            <person name="Kim D."/>
            <person name="Ryu S."/>
            <person name="Kim W."/>
        </authorList>
    </citation>
    <scope>NUCLEOTIDE SEQUENCE [LARGE SCALE GENOMIC DNA]</scope>
    <source>
        <tissue evidence="1">Muscle</tissue>
    </source>
</reference>
<dbReference type="EMBL" id="VSRR010151415">
    <property type="protein sequence ID" value="MPD06476.1"/>
    <property type="molecule type" value="Genomic_DNA"/>
</dbReference>
<sequence>MMAQVYPCAALTGIPVLRNPTVALKKIIWPSVLRSFISVTIQEMLSTTPSVSTFLKLACSLPYPYSTTVSF</sequence>